<dbReference type="InterPro" id="IPR019606">
    <property type="entry name" value="GerMN"/>
</dbReference>
<evidence type="ECO:0000313" key="3">
    <source>
        <dbReference type="Proteomes" id="UP000037288"/>
    </source>
</evidence>
<protein>
    <recommendedName>
        <fullName evidence="1">GerMN domain-containing protein</fullName>
    </recommendedName>
</protein>
<dbReference type="AlphaFoldDB" id="A0A0K9XLM9"/>
<dbReference type="STRING" id="1678637.AC230_05520"/>
<sequence>MPGGTPLERRGTGRRAARAAGAALLVSWALGACGVPDAGPAAGGAPAAGARAAGPAHWVRAYFLAPNGSWPVARPAPAGAGPQRALDELLAGPAPGERRRGLTTALPAGTHRVRAGATAPGTVDLYLPWLVSELDRAAVNQLVCTAAAAPGIPGGRRPQDVLVRVHESGLTGGPWTVLCDETGTAAPAESPRGTR</sequence>
<dbReference type="PATRIC" id="fig|1678637.3.peg.1197"/>
<gene>
    <name evidence="2" type="ORF">AC230_05520</name>
</gene>
<organism evidence="2 3">
    <name type="scientific">Streptomyces caatingaensis</name>
    <dbReference type="NCBI Taxonomy" id="1678637"/>
    <lineage>
        <taxon>Bacteria</taxon>
        <taxon>Bacillati</taxon>
        <taxon>Actinomycetota</taxon>
        <taxon>Actinomycetes</taxon>
        <taxon>Kitasatosporales</taxon>
        <taxon>Streptomycetaceae</taxon>
        <taxon>Streptomyces</taxon>
    </lineage>
</organism>
<evidence type="ECO:0000313" key="2">
    <source>
        <dbReference type="EMBL" id="KNB54011.1"/>
    </source>
</evidence>
<reference evidence="3" key="1">
    <citation type="submission" date="2015-07" db="EMBL/GenBank/DDBJ databases">
        <title>Draft genome sequence of Streptomyces sp. CMAA 1322, a bacterium isolated from Caatinga biome, from dry forest semiarid of Brazil.</title>
        <authorList>
            <person name="Santos S.N."/>
            <person name="Gacesa R."/>
            <person name="Taketani R.G."/>
            <person name="Long P.F."/>
            <person name="Melo I.S."/>
        </authorList>
    </citation>
    <scope>NUCLEOTIDE SEQUENCE [LARGE SCALE GENOMIC DNA]</scope>
    <source>
        <strain evidence="3">CMAA 1322</strain>
    </source>
</reference>
<proteinExistence type="predicted"/>
<comment type="caution">
    <text evidence="2">The sequence shown here is derived from an EMBL/GenBank/DDBJ whole genome shotgun (WGS) entry which is preliminary data.</text>
</comment>
<accession>A0A0K9XLM9</accession>
<feature type="domain" description="GerMN" evidence="1">
    <location>
        <begin position="62"/>
        <end position="152"/>
    </location>
</feature>
<keyword evidence="3" id="KW-1185">Reference proteome</keyword>
<dbReference type="Pfam" id="PF10646">
    <property type="entry name" value="Germane"/>
    <property type="match status" value="1"/>
</dbReference>
<dbReference type="RefSeq" id="WP_241833087.1">
    <property type="nucleotide sequence ID" value="NZ_LFXA01000002.1"/>
</dbReference>
<dbReference type="Proteomes" id="UP000037288">
    <property type="component" value="Unassembled WGS sequence"/>
</dbReference>
<name>A0A0K9XLM9_9ACTN</name>
<dbReference type="EMBL" id="LFXA01000002">
    <property type="protein sequence ID" value="KNB54011.1"/>
    <property type="molecule type" value="Genomic_DNA"/>
</dbReference>
<evidence type="ECO:0000259" key="1">
    <source>
        <dbReference type="Pfam" id="PF10646"/>
    </source>
</evidence>